<dbReference type="SUPFAM" id="SSF81665">
    <property type="entry name" value="Calcium ATPase, transmembrane domain M"/>
    <property type="match status" value="1"/>
</dbReference>
<dbReference type="InterPro" id="IPR050510">
    <property type="entry name" value="Cation_transp_ATPase_P-type"/>
</dbReference>
<gene>
    <name evidence="9" type="ORF">FSW04_07325</name>
</gene>
<dbReference type="Gene3D" id="3.40.50.1000">
    <property type="entry name" value="HAD superfamily/HAD-like"/>
    <property type="match status" value="1"/>
</dbReference>
<proteinExistence type="predicted"/>
<feature type="domain" description="Cation-transporting P-type ATPase C-terminal" evidence="8">
    <location>
        <begin position="187"/>
        <end position="373"/>
    </location>
</feature>
<dbReference type="InterPro" id="IPR001757">
    <property type="entry name" value="P_typ_ATPase"/>
</dbReference>
<dbReference type="EMBL" id="CP042430">
    <property type="protein sequence ID" value="QEC50685.1"/>
    <property type="molecule type" value="Genomic_DNA"/>
</dbReference>
<evidence type="ECO:0000313" key="10">
    <source>
        <dbReference type="Proteomes" id="UP000321805"/>
    </source>
</evidence>
<dbReference type="InterPro" id="IPR006068">
    <property type="entry name" value="ATPase_P-typ_cation-transptr_C"/>
</dbReference>
<keyword evidence="5 7" id="KW-0472">Membrane</keyword>
<accession>A0A5B8UCA9</accession>
<dbReference type="InterPro" id="IPR023298">
    <property type="entry name" value="ATPase_P-typ_TM_dom_sf"/>
</dbReference>
<dbReference type="OrthoDB" id="9814270at2"/>
<comment type="catalytic activity">
    <reaction evidence="6">
        <text>ATP + H2O = ADP + phosphate + H(+)</text>
        <dbReference type="Rhea" id="RHEA:13065"/>
        <dbReference type="ChEBI" id="CHEBI:15377"/>
        <dbReference type="ChEBI" id="CHEBI:15378"/>
        <dbReference type="ChEBI" id="CHEBI:30616"/>
        <dbReference type="ChEBI" id="CHEBI:43474"/>
        <dbReference type="ChEBI" id="CHEBI:456216"/>
    </reaction>
</comment>
<evidence type="ECO:0000259" key="8">
    <source>
        <dbReference type="Pfam" id="PF00689"/>
    </source>
</evidence>
<dbReference type="NCBIfam" id="TIGR01494">
    <property type="entry name" value="ATPase_P-type"/>
    <property type="match status" value="1"/>
</dbReference>
<feature type="transmembrane region" description="Helical" evidence="7">
    <location>
        <begin position="281"/>
        <end position="303"/>
    </location>
</feature>
<dbReference type="PRINTS" id="PR00119">
    <property type="entry name" value="CATATPASE"/>
</dbReference>
<dbReference type="GO" id="GO:0016887">
    <property type="term" value="F:ATP hydrolysis activity"/>
    <property type="evidence" value="ECO:0007669"/>
    <property type="project" value="InterPro"/>
</dbReference>
<feature type="transmembrane region" description="Helical" evidence="7">
    <location>
        <begin position="240"/>
        <end position="261"/>
    </location>
</feature>
<dbReference type="SUPFAM" id="SSF56784">
    <property type="entry name" value="HAD-like"/>
    <property type="match status" value="1"/>
</dbReference>
<evidence type="ECO:0000256" key="5">
    <source>
        <dbReference type="ARBA" id="ARBA00023136"/>
    </source>
</evidence>
<feature type="transmembrane region" description="Helical" evidence="7">
    <location>
        <begin position="315"/>
        <end position="338"/>
    </location>
</feature>
<dbReference type="InterPro" id="IPR036412">
    <property type="entry name" value="HAD-like_sf"/>
</dbReference>
<keyword evidence="3 7" id="KW-0812">Transmembrane</keyword>
<dbReference type="AlphaFoldDB" id="A0A5B8UCA9"/>
<evidence type="ECO:0000256" key="4">
    <source>
        <dbReference type="ARBA" id="ARBA00022989"/>
    </source>
</evidence>
<dbReference type="Gene3D" id="1.20.1110.10">
    <property type="entry name" value="Calcium-transporting ATPase, transmembrane domain"/>
    <property type="match status" value="1"/>
</dbReference>
<organism evidence="9 10">
    <name type="scientific">Baekduia soli</name>
    <dbReference type="NCBI Taxonomy" id="496014"/>
    <lineage>
        <taxon>Bacteria</taxon>
        <taxon>Bacillati</taxon>
        <taxon>Actinomycetota</taxon>
        <taxon>Thermoleophilia</taxon>
        <taxon>Solirubrobacterales</taxon>
        <taxon>Baekduiaceae</taxon>
        <taxon>Baekduia</taxon>
    </lineage>
</organism>
<dbReference type="Proteomes" id="UP000321805">
    <property type="component" value="Chromosome"/>
</dbReference>
<evidence type="ECO:0000256" key="6">
    <source>
        <dbReference type="ARBA" id="ARBA00049360"/>
    </source>
</evidence>
<dbReference type="InterPro" id="IPR023214">
    <property type="entry name" value="HAD_sf"/>
</dbReference>
<dbReference type="GO" id="GO:0005524">
    <property type="term" value="F:ATP binding"/>
    <property type="evidence" value="ECO:0007669"/>
    <property type="project" value="InterPro"/>
</dbReference>
<keyword evidence="10" id="KW-1185">Reference proteome</keyword>
<dbReference type="Pfam" id="PF00702">
    <property type="entry name" value="Hydrolase"/>
    <property type="match status" value="1"/>
</dbReference>
<keyword evidence="2" id="KW-1003">Cell membrane</keyword>
<evidence type="ECO:0000256" key="2">
    <source>
        <dbReference type="ARBA" id="ARBA00022475"/>
    </source>
</evidence>
<keyword evidence="4 7" id="KW-1133">Transmembrane helix</keyword>
<evidence type="ECO:0000313" key="9">
    <source>
        <dbReference type="EMBL" id="QEC50685.1"/>
    </source>
</evidence>
<sequence>MRDPLREHVPAAVADCHRAGIRIIVITGDDGLTAAAVAREAGIIEADAQVVTGPQVDALGEDALDAMLRASPRLIVARSSPEAKLRIVDALRTDGHTVAMTGDGVNDAPALRRADIGVAMGASGTDVAREAAAMVLQDDDFASIVAAVKEGRTVYANIRKFVTYIFAHATPEMVPFLIYALSGGSIPLPLTALQILAIDLGTETLPALALGREPAEPGLMEEPPRPRTATIMTRTMLVRAWLWLGLLEAALVAGGFFFVLLRAGWSPGDATGAGTPLHHSYLVATTMSFAGITACQVGTAFASRTDHASLRTIGVWSNPLLLGGIAFELAFAAALVYLPPLQHLFGTAALGPAELGLLVAFPVLVWGSDELRRARRRRRTRQPRGTPA</sequence>
<reference evidence="9 10" key="1">
    <citation type="journal article" date="2018" name="J. Microbiol.">
        <title>Baekduia soli gen. nov., sp. nov., a novel bacterium isolated from the soil of Baekdu Mountain and proposal of a novel family name, Baekduiaceae fam. nov.</title>
        <authorList>
            <person name="An D.S."/>
            <person name="Siddiqi M.Z."/>
            <person name="Kim K.H."/>
            <person name="Yu H.S."/>
            <person name="Im W.T."/>
        </authorList>
    </citation>
    <scope>NUCLEOTIDE SEQUENCE [LARGE SCALE GENOMIC DNA]</scope>
    <source>
        <strain evidence="9 10">BR7-21</strain>
    </source>
</reference>
<protein>
    <submittedName>
        <fullName evidence="9">Cation-transporting P-type ATPase</fullName>
    </submittedName>
</protein>
<name>A0A5B8UCA9_9ACTN</name>
<dbReference type="Pfam" id="PF00689">
    <property type="entry name" value="Cation_ATPase_C"/>
    <property type="match status" value="1"/>
</dbReference>
<feature type="transmembrane region" description="Helical" evidence="7">
    <location>
        <begin position="344"/>
        <end position="367"/>
    </location>
</feature>
<comment type="subcellular location">
    <subcellularLocation>
        <location evidence="1">Cell membrane</location>
        <topology evidence="1">Multi-pass membrane protein</topology>
    </subcellularLocation>
</comment>
<dbReference type="KEGG" id="bsol:FSW04_07325"/>
<dbReference type="PANTHER" id="PTHR43294:SF21">
    <property type="entry name" value="CATION TRANSPORTING ATPASE"/>
    <property type="match status" value="1"/>
</dbReference>
<evidence type="ECO:0000256" key="3">
    <source>
        <dbReference type="ARBA" id="ARBA00022692"/>
    </source>
</evidence>
<dbReference type="PANTHER" id="PTHR43294">
    <property type="entry name" value="SODIUM/POTASSIUM-TRANSPORTING ATPASE SUBUNIT ALPHA"/>
    <property type="match status" value="1"/>
</dbReference>
<dbReference type="GO" id="GO:0005886">
    <property type="term" value="C:plasma membrane"/>
    <property type="evidence" value="ECO:0007669"/>
    <property type="project" value="UniProtKB-SubCell"/>
</dbReference>
<evidence type="ECO:0000256" key="7">
    <source>
        <dbReference type="SAM" id="Phobius"/>
    </source>
</evidence>
<evidence type="ECO:0000256" key="1">
    <source>
        <dbReference type="ARBA" id="ARBA00004651"/>
    </source>
</evidence>